<gene>
    <name evidence="2" type="ORF">Tci_831681</name>
</gene>
<dbReference type="EMBL" id="BKCJ010982637">
    <property type="protein sequence ID" value="GFC59711.1"/>
    <property type="molecule type" value="Genomic_DNA"/>
</dbReference>
<feature type="non-terminal residue" evidence="2">
    <location>
        <position position="1"/>
    </location>
</feature>
<protein>
    <submittedName>
        <fullName evidence="2">Uncharacterized protein</fullName>
    </submittedName>
</protein>
<sequence>TRRIEHLEQDKIAQALEITKLKQRVRKLERKNKVKVSGLRRLKKVRTTQRVESFADTVMDDQEDTSKQREIIDNIDADEDATLKDVADDKVEENADVQGRPEDSQAQIYKIDVEHADKVLSIHDDESEPAELKEVVEVVTTAKLMTEVVIVAAATITAATTPISAN</sequence>
<feature type="coiled-coil region" evidence="1">
    <location>
        <begin position="4"/>
        <end position="31"/>
    </location>
</feature>
<evidence type="ECO:0000256" key="1">
    <source>
        <dbReference type="SAM" id="Coils"/>
    </source>
</evidence>
<comment type="caution">
    <text evidence="2">The sequence shown here is derived from an EMBL/GenBank/DDBJ whole genome shotgun (WGS) entry which is preliminary data.</text>
</comment>
<proteinExistence type="predicted"/>
<accession>A0A699Q9J9</accession>
<organism evidence="2">
    <name type="scientific">Tanacetum cinerariifolium</name>
    <name type="common">Dalmatian daisy</name>
    <name type="synonym">Chrysanthemum cinerariifolium</name>
    <dbReference type="NCBI Taxonomy" id="118510"/>
    <lineage>
        <taxon>Eukaryota</taxon>
        <taxon>Viridiplantae</taxon>
        <taxon>Streptophyta</taxon>
        <taxon>Embryophyta</taxon>
        <taxon>Tracheophyta</taxon>
        <taxon>Spermatophyta</taxon>
        <taxon>Magnoliopsida</taxon>
        <taxon>eudicotyledons</taxon>
        <taxon>Gunneridae</taxon>
        <taxon>Pentapetalae</taxon>
        <taxon>asterids</taxon>
        <taxon>campanulids</taxon>
        <taxon>Asterales</taxon>
        <taxon>Asteraceae</taxon>
        <taxon>Asteroideae</taxon>
        <taxon>Anthemideae</taxon>
        <taxon>Anthemidinae</taxon>
        <taxon>Tanacetum</taxon>
    </lineage>
</organism>
<reference evidence="2" key="1">
    <citation type="journal article" date="2019" name="Sci. Rep.">
        <title>Draft genome of Tanacetum cinerariifolium, the natural source of mosquito coil.</title>
        <authorList>
            <person name="Yamashiro T."/>
            <person name="Shiraishi A."/>
            <person name="Satake H."/>
            <person name="Nakayama K."/>
        </authorList>
    </citation>
    <scope>NUCLEOTIDE SEQUENCE</scope>
</reference>
<dbReference type="AlphaFoldDB" id="A0A699Q9J9"/>
<name>A0A699Q9J9_TANCI</name>
<keyword evidence="1" id="KW-0175">Coiled coil</keyword>
<evidence type="ECO:0000313" key="2">
    <source>
        <dbReference type="EMBL" id="GFC59711.1"/>
    </source>
</evidence>